<feature type="domain" description="Biopterin-dependent aromatic amino acid hydroxylase family profile" evidence="8">
    <location>
        <begin position="1"/>
        <end position="247"/>
    </location>
</feature>
<dbReference type="AlphaFoldDB" id="A0A840E1V1"/>
<evidence type="ECO:0000256" key="2">
    <source>
        <dbReference type="ARBA" id="ARBA00009712"/>
    </source>
</evidence>
<accession>A0A840E1V1</accession>
<evidence type="ECO:0000313" key="10">
    <source>
        <dbReference type="Proteomes" id="UP000576209"/>
    </source>
</evidence>
<dbReference type="InterPro" id="IPR001273">
    <property type="entry name" value="ArAA_hydroxylase"/>
</dbReference>
<evidence type="ECO:0000259" key="8">
    <source>
        <dbReference type="PROSITE" id="PS51410"/>
    </source>
</evidence>
<keyword evidence="3 7" id="KW-0479">Metal-binding</keyword>
<dbReference type="EMBL" id="JACIFF010000004">
    <property type="protein sequence ID" value="MBB4079201.1"/>
    <property type="molecule type" value="Genomic_DNA"/>
</dbReference>
<evidence type="ECO:0000256" key="7">
    <source>
        <dbReference type="PIRSR" id="PIRSR601273-2"/>
    </source>
</evidence>
<feature type="binding site" evidence="7">
    <location>
        <position position="167"/>
    </location>
    <ligand>
        <name>Fe cation</name>
        <dbReference type="ChEBI" id="CHEBI:24875"/>
    </ligand>
</feature>
<keyword evidence="4 9" id="KW-0560">Oxidoreductase</keyword>
<dbReference type="SUPFAM" id="SSF56534">
    <property type="entry name" value="Aromatic aminoacid monoxygenases, catalytic and oligomerization domains"/>
    <property type="match status" value="1"/>
</dbReference>
<evidence type="ECO:0000256" key="6">
    <source>
        <dbReference type="ARBA" id="ARBA00023033"/>
    </source>
</evidence>
<dbReference type="InterPro" id="IPR018301">
    <property type="entry name" value="ArAA_hydroxylase_Fe/CU_BS"/>
</dbReference>
<dbReference type="NCBIfam" id="NF008877">
    <property type="entry name" value="PRK11913.1-2"/>
    <property type="match status" value="1"/>
</dbReference>
<dbReference type="PROSITE" id="PS00367">
    <property type="entry name" value="BH4_AAA_HYDROXYL_1"/>
    <property type="match status" value="1"/>
</dbReference>
<keyword evidence="6" id="KW-0503">Monooxygenase</keyword>
<reference evidence="9 10" key="1">
    <citation type="submission" date="2020-08" db="EMBL/GenBank/DDBJ databases">
        <title>Genomic Encyclopedia of Type Strains, Phase IV (KMG-IV): sequencing the most valuable type-strain genomes for metagenomic binning, comparative biology and taxonomic classification.</title>
        <authorList>
            <person name="Goeker M."/>
        </authorList>
    </citation>
    <scope>NUCLEOTIDE SEQUENCE [LARGE SCALE GENOMIC DNA]</scope>
    <source>
        <strain evidence="9 10">DSM 105137</strain>
    </source>
</reference>
<dbReference type="Gene3D" id="1.10.800.10">
    <property type="entry name" value="Aromatic amino acid hydroxylase"/>
    <property type="match status" value="1"/>
</dbReference>
<dbReference type="PANTHER" id="PTHR11473">
    <property type="entry name" value="AROMATIC AMINO ACID HYDROXYLASE"/>
    <property type="match status" value="1"/>
</dbReference>
<dbReference type="Pfam" id="PF00351">
    <property type="entry name" value="Biopterin_H"/>
    <property type="match status" value="1"/>
</dbReference>
<protein>
    <submittedName>
        <fullName evidence="9">Phenylalanine-4-hydroxylase</fullName>
        <ecNumber evidence="9">1.14.16.1</ecNumber>
    </submittedName>
</protein>
<organism evidence="9 10">
    <name type="scientific">Neolewinella aquimaris</name>
    <dbReference type="NCBI Taxonomy" id="1835722"/>
    <lineage>
        <taxon>Bacteria</taxon>
        <taxon>Pseudomonadati</taxon>
        <taxon>Bacteroidota</taxon>
        <taxon>Saprospiria</taxon>
        <taxon>Saprospirales</taxon>
        <taxon>Lewinellaceae</taxon>
        <taxon>Neolewinella</taxon>
    </lineage>
</organism>
<feature type="binding site" evidence="7">
    <location>
        <position position="120"/>
    </location>
    <ligand>
        <name>Fe cation</name>
        <dbReference type="ChEBI" id="CHEBI:24875"/>
    </ligand>
</feature>
<keyword evidence="10" id="KW-1185">Reference proteome</keyword>
<evidence type="ECO:0000256" key="1">
    <source>
        <dbReference type="ARBA" id="ARBA00001954"/>
    </source>
</evidence>
<keyword evidence="5 7" id="KW-0408">Iron</keyword>
<feature type="binding site" evidence="7">
    <location>
        <position position="125"/>
    </location>
    <ligand>
        <name>Fe cation</name>
        <dbReference type="ChEBI" id="CHEBI:24875"/>
    </ligand>
</feature>
<dbReference type="RefSeq" id="WP_183495455.1">
    <property type="nucleotide sequence ID" value="NZ_JACIFF010000004.1"/>
</dbReference>
<comment type="similarity">
    <text evidence="2">Belongs to the biopterin-dependent aromatic amino acid hydroxylase family.</text>
</comment>
<dbReference type="EC" id="1.14.16.1" evidence="9"/>
<dbReference type="InterPro" id="IPR036951">
    <property type="entry name" value="ArAA_hydroxylase_sf"/>
</dbReference>
<dbReference type="Proteomes" id="UP000576209">
    <property type="component" value="Unassembled WGS sequence"/>
</dbReference>
<evidence type="ECO:0000313" key="9">
    <source>
        <dbReference type="EMBL" id="MBB4079201.1"/>
    </source>
</evidence>
<comment type="caution">
    <text evidence="9">The sequence shown here is derived from an EMBL/GenBank/DDBJ whole genome shotgun (WGS) entry which is preliminary data.</text>
</comment>
<dbReference type="GO" id="GO:0005506">
    <property type="term" value="F:iron ion binding"/>
    <property type="evidence" value="ECO:0007669"/>
    <property type="project" value="InterPro"/>
</dbReference>
<evidence type="ECO:0000256" key="3">
    <source>
        <dbReference type="ARBA" id="ARBA00022723"/>
    </source>
</evidence>
<dbReference type="PRINTS" id="PR00372">
    <property type="entry name" value="FYWHYDRXLASE"/>
</dbReference>
<evidence type="ECO:0000256" key="5">
    <source>
        <dbReference type="ARBA" id="ARBA00023004"/>
    </source>
</evidence>
<dbReference type="PROSITE" id="PS51410">
    <property type="entry name" value="BH4_AAA_HYDROXYL_2"/>
    <property type="match status" value="1"/>
</dbReference>
<evidence type="ECO:0000256" key="4">
    <source>
        <dbReference type="ARBA" id="ARBA00023002"/>
    </source>
</evidence>
<dbReference type="InterPro" id="IPR019774">
    <property type="entry name" value="Aromatic-AA_hydroxylase_C"/>
</dbReference>
<proteinExistence type="inferred from homology"/>
<dbReference type="PANTHER" id="PTHR11473:SF24">
    <property type="entry name" value="PHENYLALANINE-4-HYDROXYLASE"/>
    <property type="match status" value="1"/>
</dbReference>
<name>A0A840E1V1_9BACT</name>
<dbReference type="GO" id="GO:0004505">
    <property type="term" value="F:phenylalanine 4-monooxygenase activity"/>
    <property type="evidence" value="ECO:0007669"/>
    <property type="project" value="UniProtKB-EC"/>
</dbReference>
<gene>
    <name evidence="9" type="ORF">GGR28_001821</name>
</gene>
<sequence length="247" mass="29023">MPTTTSDSPVQKYDAYTSSDYRIWRMLTQRQMEALKPRACAEYLHCLRELYPILSPDHPPRFSDLNRALRDAHGWSIEVVKGFLPVDEFFSLLSRRRFCSSTWLRREDQLDYLEEPDMFHDIFGHIPLYLNQDYADFAQKLGALGVKFAGDEEKITQLQRLYWFTIEFGVIRQNGDLKVYGAGICSSPQETKHIYTDNAVVVKDFNLDEVTQQTFVIDKVQMLYFAIDDFAQLYTAVDELEERWEVR</sequence>
<dbReference type="InterPro" id="IPR036329">
    <property type="entry name" value="Aro-AA_hydroxylase_C_sf"/>
</dbReference>
<comment type="cofactor">
    <cofactor evidence="1 7">
        <name>Fe(2+)</name>
        <dbReference type="ChEBI" id="CHEBI:29033"/>
    </cofactor>
</comment>